<keyword evidence="1" id="KW-0812">Transmembrane</keyword>
<evidence type="ECO:0000313" key="3">
    <source>
        <dbReference type="Proteomes" id="UP000429958"/>
    </source>
</evidence>
<keyword evidence="1" id="KW-0472">Membrane</keyword>
<feature type="transmembrane region" description="Helical" evidence="1">
    <location>
        <begin position="51"/>
        <end position="71"/>
    </location>
</feature>
<name>A0A7X2NJH8_9CLOT</name>
<dbReference type="EMBL" id="VUMD01000003">
    <property type="protein sequence ID" value="MSS35928.1"/>
    <property type="molecule type" value="Genomic_DNA"/>
</dbReference>
<dbReference type="AlphaFoldDB" id="A0A7X2NJH8"/>
<protein>
    <submittedName>
        <fullName evidence="2">Uncharacterized protein</fullName>
    </submittedName>
</protein>
<organism evidence="2 3">
    <name type="scientific">Clostridium porci</name>
    <dbReference type="NCBI Taxonomy" id="2605778"/>
    <lineage>
        <taxon>Bacteria</taxon>
        <taxon>Bacillati</taxon>
        <taxon>Bacillota</taxon>
        <taxon>Clostridia</taxon>
        <taxon>Eubacteriales</taxon>
        <taxon>Clostridiaceae</taxon>
        <taxon>Clostridium</taxon>
    </lineage>
</organism>
<evidence type="ECO:0000313" key="2">
    <source>
        <dbReference type="EMBL" id="MSS35928.1"/>
    </source>
</evidence>
<gene>
    <name evidence="2" type="ORF">FYJ39_04830</name>
</gene>
<comment type="caution">
    <text evidence="2">The sequence shown here is derived from an EMBL/GenBank/DDBJ whole genome shotgun (WGS) entry which is preliminary data.</text>
</comment>
<evidence type="ECO:0000256" key="1">
    <source>
        <dbReference type="SAM" id="Phobius"/>
    </source>
</evidence>
<feature type="transmembrane region" description="Helical" evidence="1">
    <location>
        <begin position="12"/>
        <end position="39"/>
    </location>
</feature>
<sequence length="144" mass="15268">MKKDSFGICISFYAILAFVLAILGQTLLCGMLLGFVIVLQKDEWLTKQAMQAFFLSLLKGIISAIISAFSWSYSIPLIGTAISGVFGFIGGILSLIVLIIALMALSRVAKGSDAKLPVAAALANKAFGLTCTVKYEPAPESDKS</sequence>
<proteinExistence type="predicted"/>
<keyword evidence="1" id="KW-1133">Transmembrane helix</keyword>
<dbReference type="Proteomes" id="UP000429958">
    <property type="component" value="Unassembled WGS sequence"/>
</dbReference>
<accession>A0A7X2NJH8</accession>
<dbReference type="RefSeq" id="WP_154471320.1">
    <property type="nucleotide sequence ID" value="NZ_DBEWUL010000069.1"/>
</dbReference>
<keyword evidence="3" id="KW-1185">Reference proteome</keyword>
<feature type="transmembrane region" description="Helical" evidence="1">
    <location>
        <begin position="77"/>
        <end position="105"/>
    </location>
</feature>
<reference evidence="2 3" key="1">
    <citation type="submission" date="2019-08" db="EMBL/GenBank/DDBJ databases">
        <title>In-depth cultivation of the pig gut microbiome towards novel bacterial diversity and tailored functional studies.</title>
        <authorList>
            <person name="Wylensek D."/>
            <person name="Hitch T.C.A."/>
            <person name="Clavel T."/>
        </authorList>
    </citation>
    <scope>NUCLEOTIDE SEQUENCE [LARGE SCALE GENOMIC DNA]</scope>
    <source>
        <strain evidence="2 3">WCA-389-WT-23D1</strain>
    </source>
</reference>